<dbReference type="Proteomes" id="UP000586093">
    <property type="component" value="Unassembled WGS sequence"/>
</dbReference>
<feature type="region of interest" description="Disordered" evidence="2">
    <location>
        <begin position="231"/>
        <end position="253"/>
    </location>
</feature>
<feature type="coiled-coil region" evidence="1">
    <location>
        <begin position="109"/>
        <end position="163"/>
    </location>
</feature>
<reference evidence="3 4" key="1">
    <citation type="submission" date="2020-08" db="EMBL/GenBank/DDBJ databases">
        <title>Aquariorum lacteus gen. nov., sp. nov., a new member of the family Comamonadaceae, isolated from freshwater aquarium.</title>
        <authorList>
            <person name="Chun S.-J."/>
        </authorList>
    </citation>
    <scope>NUCLEOTIDE SEQUENCE [LARGE SCALE GENOMIC DNA]</scope>
    <source>
        <strain evidence="3 4">SJAQ100</strain>
    </source>
</reference>
<accession>A0A839HUV8</accession>
<dbReference type="RefSeq" id="WP_182663641.1">
    <property type="nucleotide sequence ID" value="NZ_JACIVI010000002.1"/>
</dbReference>
<evidence type="ECO:0000256" key="1">
    <source>
        <dbReference type="SAM" id="Coils"/>
    </source>
</evidence>
<organism evidence="3 4">
    <name type="scientific">Aquariibacter albus</name>
    <dbReference type="NCBI Taxonomy" id="2759899"/>
    <lineage>
        <taxon>Bacteria</taxon>
        <taxon>Pseudomonadati</taxon>
        <taxon>Pseudomonadota</taxon>
        <taxon>Betaproteobacteria</taxon>
        <taxon>Burkholderiales</taxon>
        <taxon>Sphaerotilaceae</taxon>
        <taxon>Aquariibacter</taxon>
    </lineage>
</organism>
<evidence type="ECO:0000256" key="2">
    <source>
        <dbReference type="SAM" id="MobiDB-lite"/>
    </source>
</evidence>
<evidence type="ECO:0000313" key="4">
    <source>
        <dbReference type="Proteomes" id="UP000586093"/>
    </source>
</evidence>
<proteinExistence type="predicted"/>
<evidence type="ECO:0000313" key="3">
    <source>
        <dbReference type="EMBL" id="MBB1162084.1"/>
    </source>
</evidence>
<dbReference type="AlphaFoldDB" id="A0A839HUV8"/>
<name>A0A839HUV8_9BURK</name>
<feature type="compositionally biased region" description="Low complexity" evidence="2">
    <location>
        <begin position="244"/>
        <end position="253"/>
    </location>
</feature>
<keyword evidence="4" id="KW-1185">Reference proteome</keyword>
<sequence length="392" mass="41638">MSPRLAQRLLIAQTLLLVLVLWGGVYFARDEYQLATEAEEEAIPTADHLRDADAAVPQVVLSETAQRQVDLQVARPQAGHRERAHELRLQVLDPQGLLGPRQAWREARAARAEALLEQAAAQREAARMQALHEDEQQVSTRALEAAQAAQARAALRLEAAEAALRAAVEGARAAWGPQVGAWLVAPEGQAGAQAVARLLDGRDVLLRAAWPAAAELPAGASLLLRGPVSLDTPEQPRPTRRAEALGAAPAAAVGTPPPGLRPLLFRAEGRGLSVHQQLSGRLVRAGAAVAGAWVPASALIWHAGQPWVYVVEALAEDPAASAEAADEAAPSAGAGPLHAFRRQALPGAERESGADGRWFLPGFDARRQVVVRGAQLLLSEEQKALLKNENED</sequence>
<protein>
    <submittedName>
        <fullName evidence="3">Uncharacterized protein</fullName>
    </submittedName>
</protein>
<comment type="caution">
    <text evidence="3">The sequence shown here is derived from an EMBL/GenBank/DDBJ whole genome shotgun (WGS) entry which is preliminary data.</text>
</comment>
<dbReference type="EMBL" id="JACIVI010000002">
    <property type="protein sequence ID" value="MBB1162084.1"/>
    <property type="molecule type" value="Genomic_DNA"/>
</dbReference>
<gene>
    <name evidence="3" type="ORF">H4F90_08835</name>
</gene>
<keyword evidence="1" id="KW-0175">Coiled coil</keyword>